<proteinExistence type="predicted"/>
<sequence length="101" mass="11099">MWETLGVTHEGGDEIGCAKTNTLIMEENNSSSSSSTTSSMGDSDEQAYICLVVNDDTGSQVSTSSDSDDSDHIDEDELHEIYRELLIESEKLDLAHKKLKK</sequence>
<feature type="non-terminal residue" evidence="2">
    <location>
        <position position="101"/>
    </location>
</feature>
<gene>
    <name evidence="2" type="primary">Vigan.04G096300</name>
    <name evidence="2" type="ORF">VIGAN_04096300</name>
</gene>
<organism evidence="2 3">
    <name type="scientific">Vigna angularis var. angularis</name>
    <dbReference type="NCBI Taxonomy" id="157739"/>
    <lineage>
        <taxon>Eukaryota</taxon>
        <taxon>Viridiplantae</taxon>
        <taxon>Streptophyta</taxon>
        <taxon>Embryophyta</taxon>
        <taxon>Tracheophyta</taxon>
        <taxon>Spermatophyta</taxon>
        <taxon>Magnoliopsida</taxon>
        <taxon>eudicotyledons</taxon>
        <taxon>Gunneridae</taxon>
        <taxon>Pentapetalae</taxon>
        <taxon>rosids</taxon>
        <taxon>fabids</taxon>
        <taxon>Fabales</taxon>
        <taxon>Fabaceae</taxon>
        <taxon>Papilionoideae</taxon>
        <taxon>50 kb inversion clade</taxon>
        <taxon>NPAAA clade</taxon>
        <taxon>indigoferoid/millettioid clade</taxon>
        <taxon>Phaseoleae</taxon>
        <taxon>Vigna</taxon>
    </lineage>
</organism>
<dbReference type="AlphaFoldDB" id="A0A0S3RT61"/>
<accession>A0A0S3RT61</accession>
<reference evidence="2 3" key="1">
    <citation type="journal article" date="2015" name="Sci. Rep.">
        <title>The power of single molecule real-time sequencing technology in the de novo assembly of a eukaryotic genome.</title>
        <authorList>
            <person name="Sakai H."/>
            <person name="Naito K."/>
            <person name="Ogiso-Tanaka E."/>
            <person name="Takahashi Y."/>
            <person name="Iseki K."/>
            <person name="Muto C."/>
            <person name="Satou K."/>
            <person name="Teruya K."/>
            <person name="Shiroma A."/>
            <person name="Shimoji M."/>
            <person name="Hirano T."/>
            <person name="Itoh T."/>
            <person name="Kaga A."/>
            <person name="Tomooka N."/>
        </authorList>
    </citation>
    <scope>NUCLEOTIDE SEQUENCE [LARGE SCALE GENOMIC DNA]</scope>
    <source>
        <strain evidence="3">cv. Shumari</strain>
    </source>
</reference>
<evidence type="ECO:0000313" key="2">
    <source>
        <dbReference type="EMBL" id="BAT83752.1"/>
    </source>
</evidence>
<dbReference type="EMBL" id="AP015037">
    <property type="protein sequence ID" value="BAT83752.1"/>
    <property type="molecule type" value="Genomic_DNA"/>
</dbReference>
<dbReference type="InterPro" id="IPR018247">
    <property type="entry name" value="EF_Hand_1_Ca_BS"/>
</dbReference>
<feature type="region of interest" description="Disordered" evidence="1">
    <location>
        <begin position="24"/>
        <end position="47"/>
    </location>
</feature>
<feature type="compositionally biased region" description="Low complexity" evidence="1">
    <location>
        <begin position="30"/>
        <end position="39"/>
    </location>
</feature>
<keyword evidence="3" id="KW-1185">Reference proteome</keyword>
<evidence type="ECO:0000313" key="3">
    <source>
        <dbReference type="Proteomes" id="UP000291084"/>
    </source>
</evidence>
<protein>
    <submittedName>
        <fullName evidence="2">Uncharacterized protein</fullName>
    </submittedName>
</protein>
<feature type="compositionally biased region" description="Acidic residues" evidence="1">
    <location>
        <begin position="66"/>
        <end position="76"/>
    </location>
</feature>
<evidence type="ECO:0000256" key="1">
    <source>
        <dbReference type="SAM" id="MobiDB-lite"/>
    </source>
</evidence>
<name>A0A0S3RT61_PHAAN</name>
<dbReference type="Proteomes" id="UP000291084">
    <property type="component" value="Chromosome 4"/>
</dbReference>
<feature type="region of interest" description="Disordered" evidence="1">
    <location>
        <begin position="57"/>
        <end position="76"/>
    </location>
</feature>
<dbReference type="PROSITE" id="PS00018">
    <property type="entry name" value="EF_HAND_1"/>
    <property type="match status" value="1"/>
</dbReference>